<feature type="compositionally biased region" description="Polar residues" evidence="3">
    <location>
        <begin position="120"/>
        <end position="137"/>
    </location>
</feature>
<accession>A0A8D1GKE7</accession>
<evidence type="ECO:0000256" key="1">
    <source>
        <dbReference type="ARBA" id="ARBA00023054"/>
    </source>
</evidence>
<feature type="region of interest" description="Disordered" evidence="3">
    <location>
        <begin position="769"/>
        <end position="791"/>
    </location>
</feature>
<organism evidence="5 6">
    <name type="scientific">Sus scrofa</name>
    <name type="common">Pig</name>
    <dbReference type="NCBI Taxonomy" id="9823"/>
    <lineage>
        <taxon>Eukaryota</taxon>
        <taxon>Metazoa</taxon>
        <taxon>Chordata</taxon>
        <taxon>Craniata</taxon>
        <taxon>Vertebrata</taxon>
        <taxon>Euteleostomi</taxon>
        <taxon>Mammalia</taxon>
        <taxon>Eutheria</taxon>
        <taxon>Laurasiatheria</taxon>
        <taxon>Artiodactyla</taxon>
        <taxon>Suina</taxon>
        <taxon>Suidae</taxon>
        <taxon>Sus</taxon>
    </lineage>
</organism>
<gene>
    <name evidence="5" type="primary">GOLGA2</name>
</gene>
<feature type="coiled-coil region" evidence="2">
    <location>
        <begin position="730"/>
        <end position="764"/>
    </location>
</feature>
<feature type="compositionally biased region" description="Pro residues" evidence="3">
    <location>
        <begin position="1"/>
        <end position="10"/>
    </location>
</feature>
<evidence type="ECO:0000259" key="4">
    <source>
        <dbReference type="Pfam" id="PF15070"/>
    </source>
</evidence>
<dbReference type="PANTHER" id="PTHR10881:SF46">
    <property type="entry name" value="GOLGIN SUBFAMILY A MEMBER 2"/>
    <property type="match status" value="1"/>
</dbReference>
<dbReference type="Pfam" id="PF15070">
    <property type="entry name" value="GOLGA2L5"/>
    <property type="match status" value="2"/>
</dbReference>
<evidence type="ECO:0000256" key="2">
    <source>
        <dbReference type="SAM" id="Coils"/>
    </source>
</evidence>
<feature type="coiled-coil region" evidence="2">
    <location>
        <begin position="173"/>
        <end position="218"/>
    </location>
</feature>
<feature type="coiled-coil region" evidence="2">
    <location>
        <begin position="307"/>
        <end position="688"/>
    </location>
</feature>
<dbReference type="Pfam" id="PF19046">
    <property type="entry name" value="GM130_C"/>
    <property type="match status" value="1"/>
</dbReference>
<feature type="coiled-coil region" evidence="2">
    <location>
        <begin position="801"/>
        <end position="842"/>
    </location>
</feature>
<dbReference type="GO" id="GO:0005801">
    <property type="term" value="C:cis-Golgi network"/>
    <property type="evidence" value="ECO:0007669"/>
    <property type="project" value="InterPro"/>
</dbReference>
<dbReference type="PANTHER" id="PTHR10881">
    <property type="entry name" value="GOLGIN SUBFAMILY A MEMBER-RELATED"/>
    <property type="match status" value="1"/>
</dbReference>
<feature type="domain" description="Golgin subfamily A conserved" evidence="4">
    <location>
        <begin position="387"/>
        <end position="848"/>
    </location>
</feature>
<dbReference type="InterPro" id="IPR024858">
    <property type="entry name" value="GOLGA"/>
</dbReference>
<evidence type="ECO:0000256" key="3">
    <source>
        <dbReference type="SAM" id="MobiDB-lite"/>
    </source>
</evidence>
<dbReference type="InterPro" id="IPR043976">
    <property type="entry name" value="GOLGA_cons_dom"/>
</dbReference>
<proteinExistence type="predicted"/>
<reference evidence="5" key="1">
    <citation type="submission" date="2025-08" db="UniProtKB">
        <authorList>
            <consortium name="Ensembl"/>
        </authorList>
    </citation>
    <scope>IDENTIFICATION</scope>
</reference>
<keyword evidence="1 2" id="KW-0175">Coiled coil</keyword>
<dbReference type="Ensembl" id="ENSSSCT00045004513.1">
    <property type="protein sequence ID" value="ENSSSCP00045002908.1"/>
    <property type="gene ID" value="ENSSSCG00045002819.1"/>
</dbReference>
<name>A0A8D1GKE7_PIG</name>
<dbReference type="AlphaFoldDB" id="A0A8D1GKE7"/>
<dbReference type="Proteomes" id="UP000694728">
    <property type="component" value="Unplaced"/>
</dbReference>
<feature type="compositionally biased region" description="Polar residues" evidence="3">
    <location>
        <begin position="51"/>
        <end position="62"/>
    </location>
</feature>
<protein>
    <submittedName>
        <fullName evidence="5">Golgin A2</fullName>
    </submittedName>
</protein>
<feature type="region of interest" description="Disordered" evidence="3">
    <location>
        <begin position="1"/>
        <end position="137"/>
    </location>
</feature>
<evidence type="ECO:0000313" key="6">
    <source>
        <dbReference type="Proteomes" id="UP000694728"/>
    </source>
</evidence>
<dbReference type="InterPro" id="IPR043937">
    <property type="entry name" value="GOLGA_C"/>
</dbReference>
<evidence type="ECO:0000313" key="5">
    <source>
        <dbReference type="Ensembl" id="ENSSSCP00045002908.1"/>
    </source>
</evidence>
<feature type="domain" description="Golgin subfamily A conserved" evidence="4">
    <location>
        <begin position="878"/>
        <end position="941"/>
    </location>
</feature>
<sequence>MWPPLPPPRPGMSEETRQSKLAAAKKKLREYQQKHSPGVPAGAKKKRKIKNGSSPETTTSGDCPTPEDAPKDSADLVTSSADDTVSPGGVLSPCASPLRGTSMATTQNHDAENGPVPIDENTSFSSTESLRQLSQQLNGLVSESSPYINGEGLASPANIKKLESRYHELSLALDSSNLTNKQLSSKIEELKQENQETLDQLEKEKKEFEQKLAKEQGALREQLQVHIQTIGILVSEKTELQTALAHTQQAARQKAGESENLASRLQSSRQRVGELERTLSAVSTQQKQADRYNKELTKERDTLKLELYKNNKSNEDLKQQKSELEEKLRLMATEKAAMQLGMEELQKKLEMSELLLQQFSTQPTPDSSQQLQQALEERAQLETCVGQLQDSLRQLQAERDQYVANLKEDSTVWQHKMQQMNEQLNKLRAEKEHSMSQVQELETSLAELRNQAAPPSGPSETEQRLQAEAEQLQKEVESLARQLQAQVKDNENLSLLNQEQEQRLMELERAAECWGEQAEERKQMLESMQSDRTTISRALTQNRKLKEQLAELQNGFVRLSNENMEITSALHSEQHVKKELAKKLGQLQENLGELKETVEVKSQEAQDLQQQRDQYLGHLQQYVAAYQQLAAEKELLHKQMVLQTQLVDQLQHEDMQGRMAVETARQELQEAQGRLEAANQHNQQLQAQLTLMAVPGEGTELDIEDEDKAGEAPRPKLSVPEELDSREAVVEFFNSALASAEEEQARLRRELKEQKLRCQRLAHLVAPAQDGVEKEAPAPGTEGDSVSAPGTGGDIVPVETHQALQVAMDKLQGRFTELMQEKVDLKERVEELEHRCIQLSGETDTIGEPGARGPGVAVGVGGAVLDHPSPAARPLPAGEYIALYQSQRAVLKERHREKEEYISRLAQDKEEMKVKLLELQELVLHLVGERNEWQGKFLAAQNPAGEPTVAPPAPQELGAAENQGGLLEVSLSDNVEPTQGEALLGQTLTENPTAQQIMQLLREIQNPQERLGLGSNPCIPFFYRADDNDEVKIMVV</sequence>